<proteinExistence type="predicted"/>
<dbReference type="GO" id="GO:0016740">
    <property type="term" value="F:transferase activity"/>
    <property type="evidence" value="ECO:0007669"/>
    <property type="project" value="UniProtKB-KW"/>
</dbReference>
<sequence length="401" mass="44206">MRTLQEIITVAEELLAQRFGGTQVLQECEQLGGSGTATVLRARVAPSPLLQQRSVVIKYVPATGDRIDDAALIREVVSYQFTTSLPEDVRPGPILLAYDIDRRMMVISDSGDGETFAELLEDGDRQRRLHVLRTLGQAIGKMHAGTAHREPHFDILLNRMLGRYPSSADVHELRDTTLTSSIGRGVTLLESAGIRIPDVVHAFARDAQRRLASGQHRAFTPFDLSPDNVLLADRTQFLDYEWAGFRDATFDVACVVAGFPQYLSSRPISDEEADVFIDAWVREVSAMWPNVKNHVRLQARIVTALIGWALGSVAYVYYGSMSQAVAGAVAGPSAEETALVTAQLEEDFDVLGAVLRHAEDARRDLLETFEALARFAARGADSRFPIVEEFALAVVDRLSQQ</sequence>
<reference evidence="1 2" key="1">
    <citation type="submission" date="2019-08" db="EMBL/GenBank/DDBJ databases">
        <authorList>
            <person name="Lei W."/>
        </authorList>
    </citation>
    <scope>NUCLEOTIDE SEQUENCE [LARGE SCALE GENOMIC DNA]</scope>
    <source>
        <strain evidence="1 2">CCUG 58627</strain>
    </source>
</reference>
<dbReference type="Gene3D" id="3.90.1200.10">
    <property type="match status" value="1"/>
</dbReference>
<dbReference type="InterPro" id="IPR011009">
    <property type="entry name" value="Kinase-like_dom_sf"/>
</dbReference>
<dbReference type="RefSeq" id="WP_146324856.1">
    <property type="nucleotide sequence ID" value="NZ_BAABLR010000026.1"/>
</dbReference>
<keyword evidence="1" id="KW-0808">Transferase</keyword>
<keyword evidence="2" id="KW-1185">Reference proteome</keyword>
<evidence type="ECO:0000313" key="1">
    <source>
        <dbReference type="EMBL" id="TWT24041.1"/>
    </source>
</evidence>
<dbReference type="Proteomes" id="UP000320791">
    <property type="component" value="Unassembled WGS sequence"/>
</dbReference>
<comment type="caution">
    <text evidence="1">The sequence shown here is derived from an EMBL/GenBank/DDBJ whole genome shotgun (WGS) entry which is preliminary data.</text>
</comment>
<evidence type="ECO:0000313" key="2">
    <source>
        <dbReference type="Proteomes" id="UP000320791"/>
    </source>
</evidence>
<dbReference type="SUPFAM" id="SSF56112">
    <property type="entry name" value="Protein kinase-like (PK-like)"/>
    <property type="match status" value="1"/>
</dbReference>
<dbReference type="AlphaFoldDB" id="A0A5C5UCE3"/>
<dbReference type="EMBL" id="VOHM01000020">
    <property type="protein sequence ID" value="TWT24041.1"/>
    <property type="molecule type" value="Genomic_DNA"/>
</dbReference>
<gene>
    <name evidence="1" type="ORF">FRX94_09210</name>
</gene>
<accession>A0A5C5UCE3</accession>
<organism evidence="1 2">
    <name type="scientific">Corynebacterium canis</name>
    <dbReference type="NCBI Taxonomy" id="679663"/>
    <lineage>
        <taxon>Bacteria</taxon>
        <taxon>Bacillati</taxon>
        <taxon>Actinomycetota</taxon>
        <taxon>Actinomycetes</taxon>
        <taxon>Mycobacteriales</taxon>
        <taxon>Corynebacteriaceae</taxon>
        <taxon>Corynebacterium</taxon>
    </lineage>
</organism>
<protein>
    <submittedName>
        <fullName evidence="1">Phosphotransferase</fullName>
    </submittedName>
</protein>
<name>A0A5C5UCE3_9CORY</name>
<dbReference type="OrthoDB" id="144109at2"/>